<dbReference type="InterPro" id="IPR001387">
    <property type="entry name" value="Cro/C1-type_HTH"/>
</dbReference>
<dbReference type="PANTHER" id="PTHR34475:SF1">
    <property type="entry name" value="CYTOSKELETON PROTEIN RODZ"/>
    <property type="match status" value="1"/>
</dbReference>
<dbReference type="InterPro" id="IPR025194">
    <property type="entry name" value="RodZ-like_C"/>
</dbReference>
<sequence>MSAEIGHRLRQARESQGMNLQELEQRTGIPQAHLTAMEDGDFSDFPSPYYARVSLRTYSIAIGLDSRSILNQYRQSYRADGTFIGGAGTWMNASDSMSSSDRLSNQDRRNRMSMRRSEREGLKANDPSAGQPGSGARFPRREQRLSRQPLDEGRGTLPGEDSLSDEGTGELPRRVTLPKDLPDPYELGLNPSSEVAATEEEHSSLAPVATEGLRQRKGKYTLQRRSEAPNLKNKKKSSSFGKWYTRFLIVGAMLLIPATGYVVYDYYRADPPVPPAKQEQPSHEAPKDSGDQNSDDVGKPNLNPIDIGKGNVDQYELSNAGKIELKLKAKDECWIQLSDQEVGDSLKEAVLKKGQTFSYSYDKGMELWIELGRPQEIEMTVNGLGVKTSYGKKRKFRVIRLQ</sequence>
<dbReference type="Gene3D" id="1.10.260.40">
    <property type="entry name" value="lambda repressor-like DNA-binding domains"/>
    <property type="match status" value="1"/>
</dbReference>
<evidence type="ECO:0000259" key="2">
    <source>
        <dbReference type="PROSITE" id="PS50943"/>
    </source>
</evidence>
<dbReference type="RefSeq" id="WP_091835822.1">
    <property type="nucleotide sequence ID" value="NZ_FPAA01000004.1"/>
</dbReference>
<feature type="region of interest" description="Disordered" evidence="1">
    <location>
        <begin position="273"/>
        <end position="308"/>
    </location>
</feature>
<protein>
    <recommendedName>
        <fullName evidence="2">HTH cro/C1-type domain-containing protein</fullName>
    </recommendedName>
</protein>
<reference evidence="4" key="1">
    <citation type="submission" date="2016-10" db="EMBL/GenBank/DDBJ databases">
        <authorList>
            <person name="Varghese N."/>
            <person name="Submissions S."/>
        </authorList>
    </citation>
    <scope>NUCLEOTIDE SEQUENCE [LARGE SCALE GENOMIC DNA]</scope>
    <source>
        <strain evidence="4">DSM 45789</strain>
    </source>
</reference>
<keyword evidence="4" id="KW-1185">Reference proteome</keyword>
<dbReference type="Proteomes" id="UP000198660">
    <property type="component" value="Unassembled WGS sequence"/>
</dbReference>
<gene>
    <name evidence="3" type="ORF">SAMN05444972_104162</name>
</gene>
<feature type="compositionally biased region" description="Low complexity" evidence="1">
    <location>
        <begin position="94"/>
        <end position="103"/>
    </location>
</feature>
<dbReference type="EMBL" id="FPAA01000004">
    <property type="protein sequence ID" value="SFS60097.1"/>
    <property type="molecule type" value="Genomic_DNA"/>
</dbReference>
<dbReference type="GO" id="GO:0003677">
    <property type="term" value="F:DNA binding"/>
    <property type="evidence" value="ECO:0007669"/>
    <property type="project" value="InterPro"/>
</dbReference>
<dbReference type="SUPFAM" id="SSF47413">
    <property type="entry name" value="lambda repressor-like DNA-binding domains"/>
    <property type="match status" value="1"/>
</dbReference>
<proteinExistence type="predicted"/>
<feature type="region of interest" description="Disordered" evidence="1">
    <location>
        <begin position="90"/>
        <end position="236"/>
    </location>
</feature>
<dbReference type="Pfam" id="PF13413">
    <property type="entry name" value="HTH_25"/>
    <property type="match status" value="1"/>
</dbReference>
<name>A0A1I6R5X2_9BACL</name>
<evidence type="ECO:0000256" key="1">
    <source>
        <dbReference type="SAM" id="MobiDB-lite"/>
    </source>
</evidence>
<evidence type="ECO:0000313" key="3">
    <source>
        <dbReference type="EMBL" id="SFS60097.1"/>
    </source>
</evidence>
<feature type="compositionally biased region" description="Basic and acidic residues" evidence="1">
    <location>
        <begin position="280"/>
        <end position="290"/>
    </location>
</feature>
<dbReference type="AlphaFoldDB" id="A0A1I6R5X2"/>
<feature type="compositionally biased region" description="Basic and acidic residues" evidence="1">
    <location>
        <begin position="139"/>
        <end position="154"/>
    </location>
</feature>
<evidence type="ECO:0000313" key="4">
    <source>
        <dbReference type="Proteomes" id="UP000198660"/>
    </source>
</evidence>
<dbReference type="PANTHER" id="PTHR34475">
    <property type="match status" value="1"/>
</dbReference>
<dbReference type="OrthoDB" id="9797543at2"/>
<dbReference type="InterPro" id="IPR050400">
    <property type="entry name" value="Bact_Cytoskel_RodZ"/>
</dbReference>
<dbReference type="PROSITE" id="PS50943">
    <property type="entry name" value="HTH_CROC1"/>
    <property type="match status" value="1"/>
</dbReference>
<feature type="domain" description="HTH cro/C1-type" evidence="2">
    <location>
        <begin position="9"/>
        <end position="38"/>
    </location>
</feature>
<accession>A0A1I6R5X2</accession>
<organism evidence="3 4">
    <name type="scientific">Marininema halotolerans</name>
    <dbReference type="NCBI Taxonomy" id="1155944"/>
    <lineage>
        <taxon>Bacteria</taxon>
        <taxon>Bacillati</taxon>
        <taxon>Bacillota</taxon>
        <taxon>Bacilli</taxon>
        <taxon>Bacillales</taxon>
        <taxon>Thermoactinomycetaceae</taxon>
        <taxon>Marininema</taxon>
    </lineage>
</organism>
<feature type="compositionally biased region" description="Basic and acidic residues" evidence="1">
    <location>
        <begin position="104"/>
        <end position="123"/>
    </location>
</feature>
<dbReference type="Pfam" id="PF13464">
    <property type="entry name" value="RodZ_C"/>
    <property type="match status" value="1"/>
</dbReference>
<dbReference type="InterPro" id="IPR010982">
    <property type="entry name" value="Lambda_DNA-bd_dom_sf"/>
</dbReference>
<dbReference type="CDD" id="cd00093">
    <property type="entry name" value="HTH_XRE"/>
    <property type="match status" value="1"/>
</dbReference>